<evidence type="ECO:0000313" key="1">
    <source>
        <dbReference type="EMBL" id="QCW23746.1"/>
    </source>
</evidence>
<dbReference type="Pfam" id="PF24163">
    <property type="entry name" value="HCP"/>
    <property type="match status" value="1"/>
</dbReference>
<accession>A0A4Y5P1B0</accession>
<gene>
    <name evidence="1" type="ORF">AAS21_gp008</name>
</gene>
<dbReference type="InterPro" id="IPR056472">
    <property type="entry name" value="HCP"/>
</dbReference>
<protein>
    <submittedName>
        <fullName evidence="1">Putative head-tail connector</fullName>
    </submittedName>
</protein>
<evidence type="ECO:0000313" key="2">
    <source>
        <dbReference type="Proteomes" id="UP000308921"/>
    </source>
</evidence>
<name>A0A4Y5P1B0_9CAUD</name>
<reference evidence="1 2" key="1">
    <citation type="submission" date="2019-04" db="EMBL/GenBank/DDBJ databases">
        <title>Complete genome sequence of Pantoea bacteriophage vB_PagS_AAS21.</title>
        <authorList>
            <person name="Truncaite L."/>
            <person name="Simoliuniene M."/>
            <person name="Zajanckauskaite A."/>
            <person name="Meskys R."/>
            <person name="Simoliunas E."/>
        </authorList>
    </citation>
    <scope>NUCLEOTIDE SEQUENCE [LARGE SCALE GENOMIC DNA]</scope>
</reference>
<dbReference type="Proteomes" id="UP000308921">
    <property type="component" value="Segment"/>
</dbReference>
<organism evidence="1 2">
    <name type="scientific">Pantoea phage vB_PagS_AAS21</name>
    <dbReference type="NCBI Taxonomy" id="2575261"/>
    <lineage>
        <taxon>Viruses</taxon>
        <taxon>Duplodnaviria</taxon>
        <taxon>Heunggongvirae</taxon>
        <taxon>Uroviricota</taxon>
        <taxon>Caudoviricetes</taxon>
        <taxon>Demerecviridae</taxon>
        <taxon>Keyvirus</taxon>
        <taxon>Keyvirus AAS21</taxon>
    </lineage>
</organism>
<sequence>MEILTVEDYTKIQGLNRPDVSPNVRAAITAANAFVTRWLNFTEEDEYIEVHANRQKYFVSPMVSAINSIKDLDDNDIVFPYKYIGNGTIYFPANLPRAGMYKVSATFGSFNAGGIPEDMKQAVAMLVDYWVKKEYLESRSFGGETSQYTTKTTGIPTHVRSILELYRNY</sequence>
<proteinExistence type="predicted"/>
<dbReference type="EMBL" id="MK770119">
    <property type="protein sequence ID" value="QCW23746.1"/>
    <property type="molecule type" value="Genomic_DNA"/>
</dbReference>
<keyword evidence="2" id="KW-1185">Reference proteome</keyword>